<dbReference type="EMBL" id="KK207796">
    <property type="protein sequence ID" value="EZF54007.1"/>
    <property type="molecule type" value="Genomic_DNA"/>
</dbReference>
<dbReference type="AlphaFoldDB" id="A0A022W6M0"/>
<organism evidence="1">
    <name type="scientific">Trichophyton rubrum CBS 288.86</name>
    <dbReference type="NCBI Taxonomy" id="1215330"/>
    <lineage>
        <taxon>Eukaryota</taxon>
        <taxon>Fungi</taxon>
        <taxon>Dikarya</taxon>
        <taxon>Ascomycota</taxon>
        <taxon>Pezizomycotina</taxon>
        <taxon>Eurotiomycetes</taxon>
        <taxon>Eurotiomycetidae</taxon>
        <taxon>Onygenales</taxon>
        <taxon>Arthrodermataceae</taxon>
        <taxon>Trichophyton</taxon>
    </lineage>
</organism>
<proteinExistence type="predicted"/>
<gene>
    <name evidence="1" type="ORF">H103_03095</name>
</gene>
<name>A0A022W6M0_TRIRU</name>
<evidence type="ECO:0000313" key="1">
    <source>
        <dbReference type="EMBL" id="EZF54007.1"/>
    </source>
</evidence>
<sequence>MPRCWRRYGTRRADCIHGTEKCGGGILVTEPFILFFIPITCFVVRINIFSCFISDLASEAVLVWRERLWGSQCEEKDMKTGARDLQTAFGKHNGIPSYQCLLEGRIK</sequence>
<dbReference type="Proteomes" id="UP000023758">
    <property type="component" value="Unassembled WGS sequence"/>
</dbReference>
<accession>A0A022W6M0</accession>
<protein>
    <submittedName>
        <fullName evidence="1">Uncharacterized protein</fullName>
    </submittedName>
</protein>
<reference evidence="1" key="1">
    <citation type="submission" date="2014-02" db="EMBL/GenBank/DDBJ databases">
        <title>The Genome Sequence of Trichophyton rubrum (morphotype fischeri) CBS 288.86.</title>
        <authorList>
            <consortium name="The Broad Institute Genomics Platform"/>
            <person name="Cuomo C.A."/>
            <person name="White T.C."/>
            <person name="Graser Y."/>
            <person name="Martinez-Rossi N."/>
            <person name="Heitman J."/>
            <person name="Young S.K."/>
            <person name="Zeng Q."/>
            <person name="Gargeya S."/>
            <person name="Abouelleil A."/>
            <person name="Alvarado L."/>
            <person name="Chapman S.B."/>
            <person name="Gainer-Dewar J."/>
            <person name="Goldberg J."/>
            <person name="Griggs A."/>
            <person name="Gujja S."/>
            <person name="Hansen M."/>
            <person name="Howarth C."/>
            <person name="Imamovic A."/>
            <person name="Larimer J."/>
            <person name="Martinez D."/>
            <person name="Murphy C."/>
            <person name="Pearson M.D."/>
            <person name="Persinoti G."/>
            <person name="Poon T."/>
            <person name="Priest M."/>
            <person name="Roberts A.D."/>
            <person name="Saif S."/>
            <person name="Shea T.D."/>
            <person name="Sykes S.N."/>
            <person name="Wortman J."/>
            <person name="Nusbaum C."/>
            <person name="Birren B."/>
        </authorList>
    </citation>
    <scope>NUCLEOTIDE SEQUENCE [LARGE SCALE GENOMIC DNA]</scope>
    <source>
        <strain evidence="1">CBS 288.86</strain>
    </source>
</reference>